<evidence type="ECO:0000313" key="12">
    <source>
        <dbReference type="EMBL" id="KAL3521829.1"/>
    </source>
</evidence>
<evidence type="ECO:0000256" key="10">
    <source>
        <dbReference type="ARBA" id="ARBA00023136"/>
    </source>
</evidence>
<dbReference type="GO" id="GO:0004497">
    <property type="term" value="F:monooxygenase activity"/>
    <property type="evidence" value="ECO:0007669"/>
    <property type="project" value="UniProtKB-KW"/>
</dbReference>
<sequence>MPIVSFQIMEITLPLSFISFIAFLLVLRLIYKLNSMKKHAKTPKLPPGPWKLPIIGSVHHLALLGSLPHRALRDLARKHGQITHLQLGEISAVVVSGARMAKEVLKFHDIALADRPKLLAAEIITYNYQDIGFSPFGVYWRQMRKICNSELLGVKNVRAFCSIREDEVWNMIGSIQLLSSAMSPVNLTEKVFAYTNAITCRAAFGARCKYQDELIPLIKETIEASGGFEIADLFPSKKFLHIISGTIFKLARLHSKLDRILDNIIQEHIENPATTDYTNVQSREEDLVDVLLKIKERGGLDFPISKNSIKAIIVIRKHSILPALPLSVMEITYPLILVTFASLLLLLKLARQSIEKSKGNVSPKFPPGPWKLPLIGSMHHLAGSLPHHALRILAQKYGPVIHLQLGEISTFIISAPEAAKEVLKIHDIAFAYRPELLASKILGYDNLDIAFSPYGDYWKQMRKICLLELLSPKNVRSFGSIREDEAWKLIRSIESASNLPINVTEKIFAFTNGVVCRAAFGKSCKDQDLLISLINEAILAGGGFDIADLFPSLKFLHSLSGLKPKLLKLHKMIDQILDNIINEHKHTSESSNGDLVDVLLRLKERGDFEIPISTKSIKAVIWAMTYILRYRIFFDA</sequence>
<comment type="caution">
    <text evidence="12">The sequence shown here is derived from an EMBL/GenBank/DDBJ whole genome shotgun (WGS) entry which is preliminary data.</text>
</comment>
<keyword evidence="6 11" id="KW-1133">Transmembrane helix</keyword>
<dbReference type="Gene3D" id="1.10.630.10">
    <property type="entry name" value="Cytochrome P450"/>
    <property type="match status" value="2"/>
</dbReference>
<dbReference type="InterPro" id="IPR002401">
    <property type="entry name" value="Cyt_P450_E_grp-I"/>
</dbReference>
<evidence type="ECO:0000313" key="13">
    <source>
        <dbReference type="Proteomes" id="UP001630127"/>
    </source>
</evidence>
<gene>
    <name evidence="12" type="ORF">ACH5RR_014663</name>
</gene>
<dbReference type="GO" id="GO:0016020">
    <property type="term" value="C:membrane"/>
    <property type="evidence" value="ECO:0007669"/>
    <property type="project" value="UniProtKB-SubCell"/>
</dbReference>
<keyword evidence="10 11" id="KW-0472">Membrane</keyword>
<dbReference type="PANTHER" id="PTHR47955">
    <property type="entry name" value="CYTOCHROME P450 FAMILY 71 PROTEIN"/>
    <property type="match status" value="1"/>
</dbReference>
<reference evidence="12 13" key="1">
    <citation type="submission" date="2024-11" db="EMBL/GenBank/DDBJ databases">
        <title>A near-complete genome assembly of Cinchona calisaya.</title>
        <authorList>
            <person name="Lian D.C."/>
            <person name="Zhao X.W."/>
            <person name="Wei L."/>
        </authorList>
    </citation>
    <scope>NUCLEOTIDE SEQUENCE [LARGE SCALE GENOMIC DNA]</scope>
    <source>
        <tissue evidence="12">Nenye</tissue>
    </source>
</reference>
<evidence type="ECO:0000256" key="9">
    <source>
        <dbReference type="ARBA" id="ARBA00023033"/>
    </source>
</evidence>
<keyword evidence="5" id="KW-0479">Metal-binding</keyword>
<dbReference type="Pfam" id="PF00067">
    <property type="entry name" value="p450"/>
    <property type="match status" value="2"/>
</dbReference>
<evidence type="ECO:0000256" key="11">
    <source>
        <dbReference type="SAM" id="Phobius"/>
    </source>
</evidence>
<comment type="similarity">
    <text evidence="2">Belongs to the cytochrome P450 family.</text>
</comment>
<evidence type="ECO:0000256" key="2">
    <source>
        <dbReference type="ARBA" id="ARBA00010617"/>
    </source>
</evidence>
<dbReference type="PRINTS" id="PR00463">
    <property type="entry name" value="EP450I"/>
</dbReference>
<protein>
    <recommendedName>
        <fullName evidence="14">Premnaspirodiene oxygenase-like</fullName>
    </recommendedName>
</protein>
<evidence type="ECO:0008006" key="14">
    <source>
        <dbReference type="Google" id="ProtNLM"/>
    </source>
</evidence>
<evidence type="ECO:0000256" key="8">
    <source>
        <dbReference type="ARBA" id="ARBA00023004"/>
    </source>
</evidence>
<dbReference type="SUPFAM" id="SSF48264">
    <property type="entry name" value="Cytochrome P450"/>
    <property type="match status" value="2"/>
</dbReference>
<keyword evidence="8" id="KW-0408">Iron</keyword>
<evidence type="ECO:0000256" key="3">
    <source>
        <dbReference type="ARBA" id="ARBA00022617"/>
    </source>
</evidence>
<keyword evidence="7" id="KW-0560">Oxidoreductase</keyword>
<evidence type="ECO:0000256" key="6">
    <source>
        <dbReference type="ARBA" id="ARBA00022989"/>
    </source>
</evidence>
<dbReference type="InterPro" id="IPR001128">
    <property type="entry name" value="Cyt_P450"/>
</dbReference>
<proteinExistence type="inferred from homology"/>
<feature type="transmembrane region" description="Helical" evidence="11">
    <location>
        <begin position="326"/>
        <end position="347"/>
    </location>
</feature>
<dbReference type="AlphaFoldDB" id="A0ABD2ZQY3"/>
<keyword evidence="4 11" id="KW-0812">Transmembrane</keyword>
<evidence type="ECO:0000256" key="1">
    <source>
        <dbReference type="ARBA" id="ARBA00004370"/>
    </source>
</evidence>
<dbReference type="InterPro" id="IPR036396">
    <property type="entry name" value="Cyt_P450_sf"/>
</dbReference>
<keyword evidence="13" id="KW-1185">Reference proteome</keyword>
<feature type="transmembrane region" description="Helical" evidence="11">
    <location>
        <begin position="12"/>
        <end position="31"/>
    </location>
</feature>
<keyword evidence="9" id="KW-0503">Monooxygenase</keyword>
<organism evidence="12 13">
    <name type="scientific">Cinchona calisaya</name>
    <dbReference type="NCBI Taxonomy" id="153742"/>
    <lineage>
        <taxon>Eukaryota</taxon>
        <taxon>Viridiplantae</taxon>
        <taxon>Streptophyta</taxon>
        <taxon>Embryophyta</taxon>
        <taxon>Tracheophyta</taxon>
        <taxon>Spermatophyta</taxon>
        <taxon>Magnoliopsida</taxon>
        <taxon>eudicotyledons</taxon>
        <taxon>Gunneridae</taxon>
        <taxon>Pentapetalae</taxon>
        <taxon>asterids</taxon>
        <taxon>lamiids</taxon>
        <taxon>Gentianales</taxon>
        <taxon>Rubiaceae</taxon>
        <taxon>Cinchonoideae</taxon>
        <taxon>Cinchoneae</taxon>
        <taxon>Cinchona</taxon>
    </lineage>
</organism>
<dbReference type="GO" id="GO:0046872">
    <property type="term" value="F:metal ion binding"/>
    <property type="evidence" value="ECO:0007669"/>
    <property type="project" value="UniProtKB-KW"/>
</dbReference>
<dbReference type="Proteomes" id="UP001630127">
    <property type="component" value="Unassembled WGS sequence"/>
</dbReference>
<accession>A0ABD2ZQY3</accession>
<keyword evidence="3" id="KW-0349">Heme</keyword>
<evidence type="ECO:0000256" key="4">
    <source>
        <dbReference type="ARBA" id="ARBA00022692"/>
    </source>
</evidence>
<evidence type="ECO:0000256" key="5">
    <source>
        <dbReference type="ARBA" id="ARBA00022723"/>
    </source>
</evidence>
<name>A0ABD2ZQY3_9GENT</name>
<evidence type="ECO:0000256" key="7">
    <source>
        <dbReference type="ARBA" id="ARBA00023002"/>
    </source>
</evidence>
<comment type="subcellular location">
    <subcellularLocation>
        <location evidence="1">Membrane</location>
    </subcellularLocation>
</comment>
<dbReference type="EMBL" id="JBJUIK010000007">
    <property type="protein sequence ID" value="KAL3521829.1"/>
    <property type="molecule type" value="Genomic_DNA"/>
</dbReference>
<dbReference type="PANTHER" id="PTHR47955:SF9">
    <property type="entry name" value="PREMNASPIRODIENE OXYGENASE-LIKE"/>
    <property type="match status" value="1"/>
</dbReference>